<evidence type="ECO:0000313" key="3">
    <source>
        <dbReference type="Proteomes" id="UP001612915"/>
    </source>
</evidence>
<accession>A0ABW8ARM3</accession>
<feature type="compositionally biased region" description="Basic and acidic residues" evidence="1">
    <location>
        <begin position="1"/>
        <end position="34"/>
    </location>
</feature>
<evidence type="ECO:0000256" key="1">
    <source>
        <dbReference type="SAM" id="MobiDB-lite"/>
    </source>
</evidence>
<feature type="region of interest" description="Disordered" evidence="1">
    <location>
        <begin position="86"/>
        <end position="129"/>
    </location>
</feature>
<evidence type="ECO:0000313" key="2">
    <source>
        <dbReference type="EMBL" id="MFI7589046.1"/>
    </source>
</evidence>
<proteinExistence type="predicted"/>
<dbReference type="EMBL" id="JBITLV010000006">
    <property type="protein sequence ID" value="MFI7589046.1"/>
    <property type="molecule type" value="Genomic_DNA"/>
</dbReference>
<feature type="region of interest" description="Disordered" evidence="1">
    <location>
        <begin position="1"/>
        <end position="39"/>
    </location>
</feature>
<keyword evidence="3" id="KW-1185">Reference proteome</keyword>
<reference evidence="2 3" key="1">
    <citation type="submission" date="2024-10" db="EMBL/GenBank/DDBJ databases">
        <title>The Natural Products Discovery Center: Release of the First 8490 Sequenced Strains for Exploring Actinobacteria Biosynthetic Diversity.</title>
        <authorList>
            <person name="Kalkreuter E."/>
            <person name="Kautsar S.A."/>
            <person name="Yang D."/>
            <person name="Bader C.D."/>
            <person name="Teijaro C.N."/>
            <person name="Fluegel L."/>
            <person name="Davis C.M."/>
            <person name="Simpson J.R."/>
            <person name="Lauterbach L."/>
            <person name="Steele A.D."/>
            <person name="Gui C."/>
            <person name="Meng S."/>
            <person name="Li G."/>
            <person name="Viehrig K."/>
            <person name="Ye F."/>
            <person name="Su P."/>
            <person name="Kiefer A.F."/>
            <person name="Nichols A."/>
            <person name="Cepeda A.J."/>
            <person name="Yan W."/>
            <person name="Fan B."/>
            <person name="Jiang Y."/>
            <person name="Adhikari A."/>
            <person name="Zheng C.-J."/>
            <person name="Schuster L."/>
            <person name="Cowan T.M."/>
            <person name="Smanski M.J."/>
            <person name="Chevrette M.G."/>
            <person name="De Carvalho L.P.S."/>
            <person name="Shen B."/>
        </authorList>
    </citation>
    <scope>NUCLEOTIDE SEQUENCE [LARGE SCALE GENOMIC DNA]</scope>
    <source>
        <strain evidence="2 3">NPDC049639</strain>
    </source>
</reference>
<organism evidence="2 3">
    <name type="scientific">Spongisporangium articulatum</name>
    <dbReference type="NCBI Taxonomy" id="3362603"/>
    <lineage>
        <taxon>Bacteria</taxon>
        <taxon>Bacillati</taxon>
        <taxon>Actinomycetota</taxon>
        <taxon>Actinomycetes</taxon>
        <taxon>Kineosporiales</taxon>
        <taxon>Kineosporiaceae</taxon>
        <taxon>Spongisporangium</taxon>
    </lineage>
</organism>
<dbReference type="RefSeq" id="WP_398283351.1">
    <property type="nucleotide sequence ID" value="NZ_JBITLV010000006.1"/>
</dbReference>
<sequence length="129" mass="14106">MTADEADRAETEARLPAEPDDRNRPRLHDPDEIPRLASELGTARTDLVVLEIDEAVGWPAWRPGGFSLYRPAQQILARYRLVPQASGGYRLDPPWNPRYPRSSSSVARASPTVQNGGADGVSRAGRSGT</sequence>
<dbReference type="Proteomes" id="UP001612915">
    <property type="component" value="Unassembled WGS sequence"/>
</dbReference>
<gene>
    <name evidence="2" type="ORF">ACIB24_18440</name>
</gene>
<protein>
    <submittedName>
        <fullName evidence="2">Uncharacterized protein</fullName>
    </submittedName>
</protein>
<name>A0ABW8ARM3_9ACTN</name>
<comment type="caution">
    <text evidence="2">The sequence shown here is derived from an EMBL/GenBank/DDBJ whole genome shotgun (WGS) entry which is preliminary data.</text>
</comment>
<feature type="compositionally biased region" description="Low complexity" evidence="1">
    <location>
        <begin position="100"/>
        <end position="113"/>
    </location>
</feature>